<dbReference type="Proteomes" id="UP000034090">
    <property type="component" value="Unassembled WGS sequence"/>
</dbReference>
<dbReference type="Pfam" id="PF13231">
    <property type="entry name" value="PMT_2"/>
    <property type="match status" value="1"/>
</dbReference>
<feature type="transmembrane region" description="Helical" evidence="8">
    <location>
        <begin position="88"/>
        <end position="110"/>
    </location>
</feature>
<feature type="transmembrane region" description="Helical" evidence="8">
    <location>
        <begin position="140"/>
        <end position="159"/>
    </location>
</feature>
<feature type="transmembrane region" description="Helical" evidence="8">
    <location>
        <begin position="334"/>
        <end position="352"/>
    </location>
</feature>
<dbReference type="InterPro" id="IPR050297">
    <property type="entry name" value="LipidA_mod_glycosyltrf_83"/>
</dbReference>
<name>A0A0G1DHA9_9BACT</name>
<keyword evidence="4" id="KW-0808">Transferase</keyword>
<dbReference type="InterPro" id="IPR038731">
    <property type="entry name" value="RgtA/B/C-like"/>
</dbReference>
<organism evidence="10 11">
    <name type="scientific">Candidatus Woesebacteria bacterium GW2011_GWB1_43_14</name>
    <dbReference type="NCBI Taxonomy" id="1618578"/>
    <lineage>
        <taxon>Bacteria</taxon>
        <taxon>Candidatus Woeseibacteriota</taxon>
    </lineage>
</organism>
<evidence type="ECO:0000259" key="9">
    <source>
        <dbReference type="Pfam" id="PF13231"/>
    </source>
</evidence>
<dbReference type="GO" id="GO:0005886">
    <property type="term" value="C:plasma membrane"/>
    <property type="evidence" value="ECO:0007669"/>
    <property type="project" value="UniProtKB-SubCell"/>
</dbReference>
<dbReference type="GO" id="GO:0009103">
    <property type="term" value="P:lipopolysaccharide biosynthetic process"/>
    <property type="evidence" value="ECO:0007669"/>
    <property type="project" value="UniProtKB-ARBA"/>
</dbReference>
<evidence type="ECO:0000256" key="4">
    <source>
        <dbReference type="ARBA" id="ARBA00022679"/>
    </source>
</evidence>
<keyword evidence="5 8" id="KW-0812">Transmembrane</keyword>
<keyword evidence="2" id="KW-1003">Cell membrane</keyword>
<accession>A0A0G1DHA9</accession>
<feature type="transmembrane region" description="Helical" evidence="8">
    <location>
        <begin position="213"/>
        <end position="233"/>
    </location>
</feature>
<evidence type="ECO:0000256" key="8">
    <source>
        <dbReference type="SAM" id="Phobius"/>
    </source>
</evidence>
<dbReference type="STRING" id="1618578.UV74_C0013G0367"/>
<reference evidence="10 11" key="1">
    <citation type="journal article" date="2015" name="Nature">
        <title>rRNA introns, odd ribosomes, and small enigmatic genomes across a large radiation of phyla.</title>
        <authorList>
            <person name="Brown C.T."/>
            <person name="Hug L.A."/>
            <person name="Thomas B.C."/>
            <person name="Sharon I."/>
            <person name="Castelle C.J."/>
            <person name="Singh A."/>
            <person name="Wilkins M.J."/>
            <person name="Williams K.H."/>
            <person name="Banfield J.F."/>
        </authorList>
    </citation>
    <scope>NUCLEOTIDE SEQUENCE [LARGE SCALE GENOMIC DNA]</scope>
</reference>
<proteinExistence type="predicted"/>
<feature type="transmembrane region" description="Helical" evidence="8">
    <location>
        <begin position="393"/>
        <end position="411"/>
    </location>
</feature>
<evidence type="ECO:0000256" key="7">
    <source>
        <dbReference type="ARBA" id="ARBA00023136"/>
    </source>
</evidence>
<feature type="domain" description="Glycosyltransferase RgtA/B/C/D-like" evidence="9">
    <location>
        <begin position="76"/>
        <end position="227"/>
    </location>
</feature>
<evidence type="ECO:0000256" key="3">
    <source>
        <dbReference type="ARBA" id="ARBA00022676"/>
    </source>
</evidence>
<dbReference type="GO" id="GO:0016763">
    <property type="term" value="F:pentosyltransferase activity"/>
    <property type="evidence" value="ECO:0007669"/>
    <property type="project" value="TreeGrafter"/>
</dbReference>
<protein>
    <recommendedName>
        <fullName evidence="9">Glycosyltransferase RgtA/B/C/D-like domain-containing protein</fullName>
    </recommendedName>
</protein>
<keyword evidence="6 8" id="KW-1133">Transmembrane helix</keyword>
<comment type="subcellular location">
    <subcellularLocation>
        <location evidence="1">Cell membrane</location>
        <topology evidence="1">Multi-pass membrane protein</topology>
    </subcellularLocation>
</comment>
<keyword evidence="7 8" id="KW-0472">Membrane</keyword>
<dbReference type="PANTHER" id="PTHR33908">
    <property type="entry name" value="MANNOSYLTRANSFERASE YKCB-RELATED"/>
    <property type="match status" value="1"/>
</dbReference>
<dbReference type="AlphaFoldDB" id="A0A0G1DHA9"/>
<dbReference type="PANTHER" id="PTHR33908:SF11">
    <property type="entry name" value="MEMBRANE PROTEIN"/>
    <property type="match status" value="1"/>
</dbReference>
<evidence type="ECO:0000256" key="1">
    <source>
        <dbReference type="ARBA" id="ARBA00004651"/>
    </source>
</evidence>
<evidence type="ECO:0000256" key="6">
    <source>
        <dbReference type="ARBA" id="ARBA00022989"/>
    </source>
</evidence>
<comment type="caution">
    <text evidence="10">The sequence shown here is derived from an EMBL/GenBank/DDBJ whole genome shotgun (WGS) entry which is preliminary data.</text>
</comment>
<feature type="transmembrane region" description="Helical" evidence="8">
    <location>
        <begin position="364"/>
        <end position="381"/>
    </location>
</feature>
<evidence type="ECO:0000313" key="11">
    <source>
        <dbReference type="Proteomes" id="UP000034090"/>
    </source>
</evidence>
<keyword evidence="3" id="KW-0328">Glycosyltransferase</keyword>
<evidence type="ECO:0000313" key="10">
    <source>
        <dbReference type="EMBL" id="KKS97245.1"/>
    </source>
</evidence>
<dbReference type="EMBL" id="LCFQ01000013">
    <property type="protein sequence ID" value="KKS97245.1"/>
    <property type="molecule type" value="Genomic_DNA"/>
</dbReference>
<sequence>MKGIRLCPLLIVFILAFSFRFYKLSSYPVSLSIDEVGFGYNAYSIIKTGRDEWGMKMPLVFRAIGDYKPAIDIYLTVPSVYLFGLTEFGVRFPTALLGALTAVIFVMILFEFGLSRPASILGGLWLAVNPWHVHFSRGNFEAIIALFFLLVGVWSLLRWNKSMKNRYLSLSVMAFALSVWSYNAERLFSPLLFLILSFLLRGNLRVIIRNPKLLIAPLVILLIFITPYFYLGFFTEAIRSRPLSTSIFREAGLMDSLHRGTYVNWIERLLDNDIYLIFRHWAGKYLNYFDLRFWFWKGMGYTQPGDPDLGLFYIVDVIPILSGTYLVFSSKNKLFRAIAVTWLFLGPLPASLTMNEQHTIRSLTWLPFFGFAYASSIEFVIKNVRRLRTISVVYFALLAVNIAYFANLYFVHYPKYYSEYWQYGYKEIALYACGHIDEYNEVIITDTFGSLGPLNTGIPYAYVLFYCQYDPNTFLANGRRISKISFRRPDWPNDSLQKNRLLIGSPWDLDIQEIPMEAIIRVTYFKNKQRSFIYADTR</sequence>
<feature type="transmembrane region" description="Helical" evidence="8">
    <location>
        <begin position="309"/>
        <end position="327"/>
    </location>
</feature>
<gene>
    <name evidence="10" type="ORF">UV74_C0013G0367</name>
</gene>
<evidence type="ECO:0000256" key="2">
    <source>
        <dbReference type="ARBA" id="ARBA00022475"/>
    </source>
</evidence>
<evidence type="ECO:0000256" key="5">
    <source>
        <dbReference type="ARBA" id="ARBA00022692"/>
    </source>
</evidence>